<accession>A0AA41X1B2</accession>
<sequence>MTTQTVNSDTTFSNLHVAIDAEKNVPLAATPVAAHYPITELSVSIAFLLIVVLVGIAVTYQPIWIIPETGRYWMVRILSAVSTLWVLFSIYGYYAAKKVGFCVREQDITLFKGLIFRKQITQPICRIQHIEVQRGPVDRKVGLANLHVFSAGDVTQTFVIPGLLDGDAVAMRANILAHKELQHHG</sequence>
<evidence type="ECO:0000313" key="3">
    <source>
        <dbReference type="EMBL" id="MCP3427671.1"/>
    </source>
</evidence>
<protein>
    <submittedName>
        <fullName evidence="3">PH domain-containing protein</fullName>
    </submittedName>
</protein>
<keyword evidence="1" id="KW-0472">Membrane</keyword>
<keyword evidence="1" id="KW-0812">Transmembrane</keyword>
<proteinExistence type="predicted"/>
<feature type="domain" description="YdbS-like PH" evidence="2">
    <location>
        <begin position="99"/>
        <end position="161"/>
    </location>
</feature>
<dbReference type="PANTHER" id="PTHR34473">
    <property type="entry name" value="UPF0699 TRANSMEMBRANE PROTEIN YDBS"/>
    <property type="match status" value="1"/>
</dbReference>
<dbReference type="Proteomes" id="UP001165413">
    <property type="component" value="Unassembled WGS sequence"/>
</dbReference>
<reference evidence="3" key="1">
    <citation type="submission" date="2022-07" db="EMBL/GenBank/DDBJ databases">
        <title>Characterization of the Novel Bacterium Alteromonas immobilis LMIT006 and Alteromonas gregis LMIT007.</title>
        <authorList>
            <person name="Lin X."/>
        </authorList>
    </citation>
    <scope>NUCLEOTIDE SEQUENCE</scope>
    <source>
        <strain evidence="3">LMIT007</strain>
    </source>
</reference>
<dbReference type="Pfam" id="PF03703">
    <property type="entry name" value="bPH_2"/>
    <property type="match status" value="1"/>
</dbReference>
<dbReference type="InterPro" id="IPR005182">
    <property type="entry name" value="YdbS-like_PH"/>
</dbReference>
<evidence type="ECO:0000256" key="1">
    <source>
        <dbReference type="SAM" id="Phobius"/>
    </source>
</evidence>
<evidence type="ECO:0000313" key="4">
    <source>
        <dbReference type="Proteomes" id="UP001165413"/>
    </source>
</evidence>
<dbReference type="RefSeq" id="WP_254098229.1">
    <property type="nucleotide sequence ID" value="NZ_JANATA010000001.1"/>
</dbReference>
<gene>
    <name evidence="3" type="ORF">NLF92_01790</name>
</gene>
<name>A0AA41X1B2_9ALTE</name>
<organism evidence="3 4">
    <name type="scientific">Opacimonas viscosa</name>
    <dbReference type="NCBI Taxonomy" id="2961944"/>
    <lineage>
        <taxon>Bacteria</taxon>
        <taxon>Pseudomonadati</taxon>
        <taxon>Pseudomonadota</taxon>
        <taxon>Gammaproteobacteria</taxon>
        <taxon>Alteromonadales</taxon>
        <taxon>Alteromonadaceae</taxon>
        <taxon>Opacimonas</taxon>
    </lineage>
</organism>
<dbReference type="EMBL" id="JANATA010000001">
    <property type="protein sequence ID" value="MCP3427671.1"/>
    <property type="molecule type" value="Genomic_DNA"/>
</dbReference>
<dbReference type="PANTHER" id="PTHR34473:SF2">
    <property type="entry name" value="UPF0699 TRANSMEMBRANE PROTEIN YDBT"/>
    <property type="match status" value="1"/>
</dbReference>
<keyword evidence="1" id="KW-1133">Transmembrane helix</keyword>
<dbReference type="AlphaFoldDB" id="A0AA41X1B2"/>
<evidence type="ECO:0000259" key="2">
    <source>
        <dbReference type="Pfam" id="PF03703"/>
    </source>
</evidence>
<feature type="transmembrane region" description="Helical" evidence="1">
    <location>
        <begin position="72"/>
        <end position="94"/>
    </location>
</feature>
<comment type="caution">
    <text evidence="3">The sequence shown here is derived from an EMBL/GenBank/DDBJ whole genome shotgun (WGS) entry which is preliminary data.</text>
</comment>
<keyword evidence="4" id="KW-1185">Reference proteome</keyword>
<feature type="transmembrane region" description="Helical" evidence="1">
    <location>
        <begin position="41"/>
        <end position="60"/>
    </location>
</feature>